<feature type="signal peptide" evidence="10">
    <location>
        <begin position="1"/>
        <end position="20"/>
    </location>
</feature>
<dbReference type="CAZy" id="PL1">
    <property type="family name" value="Polysaccharide Lyase Family 1"/>
</dbReference>
<gene>
    <name evidence="12" type="primary">pnl1</name>
</gene>
<dbReference type="GO" id="GO:0030248">
    <property type="term" value="F:cellulose binding"/>
    <property type="evidence" value="ECO:0007669"/>
    <property type="project" value="InterPro"/>
</dbReference>
<organism evidence="12">
    <name type="scientific">Colletotrichum gloeosporioides f. sp. malvae</name>
    <dbReference type="NCBI Taxonomy" id="96478"/>
    <lineage>
        <taxon>Eukaryota</taxon>
        <taxon>Fungi</taxon>
        <taxon>Dikarya</taxon>
        <taxon>Ascomycota</taxon>
        <taxon>Pezizomycotina</taxon>
        <taxon>Sordariomycetes</taxon>
        <taxon>Hypocreomycetidae</taxon>
        <taxon>Glomerellales</taxon>
        <taxon>Glomerellaceae</taxon>
        <taxon>Colletotrichum</taxon>
        <taxon>Colletotrichum gloeosporioides species complex</taxon>
    </lineage>
</organism>
<dbReference type="Pfam" id="PF00544">
    <property type="entry name" value="Pectate_lyase_4"/>
    <property type="match status" value="1"/>
</dbReference>
<evidence type="ECO:0000256" key="1">
    <source>
        <dbReference type="ARBA" id="ARBA00004613"/>
    </source>
</evidence>
<evidence type="ECO:0000256" key="7">
    <source>
        <dbReference type="ARBA" id="ARBA00039082"/>
    </source>
</evidence>
<dbReference type="GO" id="GO:0000272">
    <property type="term" value="P:polysaccharide catabolic process"/>
    <property type="evidence" value="ECO:0007669"/>
    <property type="project" value="UniProtKB-KW"/>
</dbReference>
<evidence type="ECO:0000313" key="12">
    <source>
        <dbReference type="EMBL" id="AAF22244.1"/>
    </source>
</evidence>
<dbReference type="InterPro" id="IPR012334">
    <property type="entry name" value="Pectin_lyas_fold"/>
</dbReference>
<comment type="subcellular location">
    <subcellularLocation>
        <location evidence="1 8">Secreted</location>
    </subcellularLocation>
</comment>
<feature type="compositionally biased region" description="Low complexity" evidence="9">
    <location>
        <begin position="367"/>
        <end position="377"/>
    </location>
</feature>
<dbReference type="CAZy" id="CBM1">
    <property type="family name" value="Carbohydrate-Binding Module Family 1"/>
</dbReference>
<feature type="region of interest" description="Disordered" evidence="9">
    <location>
        <begin position="367"/>
        <end position="440"/>
    </location>
</feature>
<evidence type="ECO:0000256" key="9">
    <source>
        <dbReference type="SAM" id="MobiDB-lite"/>
    </source>
</evidence>
<reference evidence="12" key="1">
    <citation type="submission" date="1999-06" db="EMBL/GenBank/DDBJ databases">
        <authorList>
            <person name="Wei Y.D."/>
            <person name="Goodwin P.H."/>
        </authorList>
    </citation>
    <scope>NUCLEOTIDE SEQUENCE</scope>
</reference>
<comment type="similarity">
    <text evidence="2 8">Belongs to the polysaccharide lyase 1 family.</text>
</comment>
<dbReference type="SMART" id="SM00656">
    <property type="entry name" value="Amb_all"/>
    <property type="match status" value="1"/>
</dbReference>
<evidence type="ECO:0000259" key="11">
    <source>
        <dbReference type="PROSITE" id="PS51164"/>
    </source>
</evidence>
<dbReference type="SUPFAM" id="SSF57180">
    <property type="entry name" value="Cellulose-binding domain"/>
    <property type="match status" value="1"/>
</dbReference>
<name>Q9UUS4_COLGL</name>
<keyword evidence="4 10" id="KW-0732">Signal</keyword>
<dbReference type="InterPro" id="IPR011050">
    <property type="entry name" value="Pectin_lyase_fold/virulence"/>
</dbReference>
<protein>
    <recommendedName>
        <fullName evidence="7">pectin lyase</fullName>
        <ecNumber evidence="7">4.2.2.10</ecNumber>
    </recommendedName>
</protein>
<evidence type="ECO:0000256" key="5">
    <source>
        <dbReference type="ARBA" id="ARBA00023239"/>
    </source>
</evidence>
<feature type="compositionally biased region" description="Low complexity" evidence="9">
    <location>
        <begin position="387"/>
        <end position="409"/>
    </location>
</feature>
<evidence type="ECO:0000256" key="8">
    <source>
        <dbReference type="RuleBase" id="RU361173"/>
    </source>
</evidence>
<dbReference type="Pfam" id="PF00734">
    <property type="entry name" value="CBM_1"/>
    <property type="match status" value="1"/>
</dbReference>
<keyword evidence="5 8" id="KW-0456">Lyase</keyword>
<proteinExistence type="evidence at transcript level"/>
<dbReference type="PANTHER" id="PTHR31683:SF16">
    <property type="entry name" value="PECTIN LYASE A-RELATED"/>
    <property type="match status" value="1"/>
</dbReference>
<dbReference type="GO" id="GO:0030570">
    <property type="term" value="F:pectate lyase activity"/>
    <property type="evidence" value="ECO:0007669"/>
    <property type="project" value="InterPro"/>
</dbReference>
<evidence type="ECO:0000256" key="6">
    <source>
        <dbReference type="ARBA" id="ARBA00036818"/>
    </source>
</evidence>
<keyword evidence="8" id="KW-0119">Carbohydrate metabolism</keyword>
<comment type="catalytic activity">
    <reaction evidence="6">
        <text>Eliminative cleavage of (1-&gt;4)-alpha-D-galacturonan methyl ester to give oligosaccharides with 4-deoxy-6-O-methyl-alpha-D-galact-4-enuronosyl groups at their non-reducing ends.</text>
        <dbReference type="EC" id="4.2.2.10"/>
    </reaction>
</comment>
<dbReference type="GO" id="GO:0047490">
    <property type="term" value="F:pectin lyase activity"/>
    <property type="evidence" value="ECO:0007669"/>
    <property type="project" value="UniProtKB-EC"/>
</dbReference>
<accession>Q9UUS4</accession>
<sequence length="479" mass="49415">MKSASAILAVLAGLVNIAAAQAVSGKAEGFAAGVTGGGSATAVTPKDIKELTTYLTDDEPRVILLDKEYDYTTSEGTESGNVCASWGTGNACQKIILDTCDSKSPASKETWNKAARQPIDVGNNKTILGVGSKGAIKGKGLRMRGSNVIIQNIEVSDLNHKYVWGGDAIGFDGADLVWVDHVTTARPGRQHYVFGFNPSKRITLSNNFINGESTYSTGCNGYHYWTFEMVGKDDQITMKNNYIYKTTGRGPALSGGTLLHAVNNVWEDINGHALEGGDANARGIFEGNAFIKVSQLVSDYKGRLFSSPDATTNAQCKTALGRACEVNVLEDTTDAFKYTDTSFFGDFKGLSIASADAASKIKTSVPANAGAGKLSSGSGSGSGPGSYGSSNTTEPVAATSAAPSAVVSEAAEEEKPAYAPATSAAAAAQPTKPATGSGSGSGSGSVALYGQCGGQGYSGATTCASGKCELVNDWYSQCV</sequence>
<evidence type="ECO:0000256" key="3">
    <source>
        <dbReference type="ARBA" id="ARBA00022525"/>
    </source>
</evidence>
<dbReference type="InterPro" id="IPR000254">
    <property type="entry name" value="CBD"/>
</dbReference>
<dbReference type="PANTHER" id="PTHR31683">
    <property type="entry name" value="PECTATE LYASE 18-RELATED"/>
    <property type="match status" value="1"/>
</dbReference>
<keyword evidence="8" id="KW-0624">Polysaccharide degradation</keyword>
<evidence type="ECO:0000256" key="2">
    <source>
        <dbReference type="ARBA" id="ARBA00010980"/>
    </source>
</evidence>
<dbReference type="SMART" id="SM00236">
    <property type="entry name" value="fCBD"/>
    <property type="match status" value="1"/>
</dbReference>
<dbReference type="InterPro" id="IPR035971">
    <property type="entry name" value="CBD_sf"/>
</dbReference>
<dbReference type="EMBL" id="AF158256">
    <property type="protein sequence ID" value="AAF22244.1"/>
    <property type="molecule type" value="mRNA"/>
</dbReference>
<dbReference type="PROSITE" id="PS51164">
    <property type="entry name" value="CBM1_2"/>
    <property type="match status" value="1"/>
</dbReference>
<evidence type="ECO:0000256" key="10">
    <source>
        <dbReference type="SAM" id="SignalP"/>
    </source>
</evidence>
<feature type="chain" id="PRO_5004334135" description="pectin lyase" evidence="10">
    <location>
        <begin position="21"/>
        <end position="479"/>
    </location>
</feature>
<keyword evidence="3 8" id="KW-0964">Secreted</keyword>
<dbReference type="InterPro" id="IPR002022">
    <property type="entry name" value="Pec_lyase"/>
</dbReference>
<feature type="domain" description="CBM1" evidence="11">
    <location>
        <begin position="444"/>
        <end position="479"/>
    </location>
</feature>
<feature type="compositionally biased region" description="Low complexity" evidence="9">
    <location>
        <begin position="417"/>
        <end position="436"/>
    </location>
</feature>
<dbReference type="FunFam" id="2.160.20.10:FF:000003">
    <property type="entry name" value="Pectin lyase F"/>
    <property type="match status" value="1"/>
</dbReference>
<dbReference type="InterPro" id="IPR045032">
    <property type="entry name" value="PEL"/>
</dbReference>
<dbReference type="EC" id="4.2.2.10" evidence="7"/>
<dbReference type="SUPFAM" id="SSF51126">
    <property type="entry name" value="Pectin lyase-like"/>
    <property type="match status" value="1"/>
</dbReference>
<dbReference type="GO" id="GO:0005576">
    <property type="term" value="C:extracellular region"/>
    <property type="evidence" value="ECO:0007669"/>
    <property type="project" value="UniProtKB-SubCell"/>
</dbReference>
<dbReference type="AlphaFoldDB" id="Q9UUS4"/>
<dbReference type="Gene3D" id="2.160.20.10">
    <property type="entry name" value="Single-stranded right-handed beta-helix, Pectin lyase-like"/>
    <property type="match status" value="1"/>
</dbReference>
<dbReference type="PROSITE" id="PS00562">
    <property type="entry name" value="CBM1_1"/>
    <property type="match status" value="1"/>
</dbReference>
<evidence type="ECO:0000256" key="4">
    <source>
        <dbReference type="ARBA" id="ARBA00022729"/>
    </source>
</evidence>
<reference evidence="12" key="2">
    <citation type="journal article" date="2002" name="Microbiology">
        <title>Two pectin lyase genes, pnl-1 and pnl-2, from Colletotrichum gloeosporioides f. sp. malvae differ in a cellulose-binding domain and in their expression during infection of Malva pusilla.</title>
        <authorList>
            <person name="Wei Y."/>
            <person name="Shih J."/>
            <person name="Li J."/>
            <person name="Goodwin P.H."/>
        </authorList>
    </citation>
    <scope>NUCLEOTIDE SEQUENCE</scope>
</reference>